<accession>A0A484LX13</accession>
<reference evidence="1" key="1">
    <citation type="submission" date="2018-04" db="EMBL/GenBank/DDBJ databases">
        <authorList>
            <person name="Vogel A."/>
        </authorList>
    </citation>
    <scope>NUCLEOTIDE SEQUENCE [LARGE SCALE GENOMIC DNA]</scope>
</reference>
<dbReference type="EMBL" id="OOIL02002179">
    <property type="protein sequence ID" value="VFQ80789.1"/>
    <property type="molecule type" value="Genomic_DNA"/>
</dbReference>
<evidence type="ECO:0000313" key="2">
    <source>
        <dbReference type="Proteomes" id="UP000595140"/>
    </source>
</evidence>
<dbReference type="Proteomes" id="UP000595140">
    <property type="component" value="Unassembled WGS sequence"/>
</dbReference>
<dbReference type="OrthoDB" id="1749738at2759"/>
<organism evidence="1 2">
    <name type="scientific">Cuscuta campestris</name>
    <dbReference type="NCBI Taxonomy" id="132261"/>
    <lineage>
        <taxon>Eukaryota</taxon>
        <taxon>Viridiplantae</taxon>
        <taxon>Streptophyta</taxon>
        <taxon>Embryophyta</taxon>
        <taxon>Tracheophyta</taxon>
        <taxon>Spermatophyta</taxon>
        <taxon>Magnoliopsida</taxon>
        <taxon>eudicotyledons</taxon>
        <taxon>Gunneridae</taxon>
        <taxon>Pentapetalae</taxon>
        <taxon>asterids</taxon>
        <taxon>lamiids</taxon>
        <taxon>Solanales</taxon>
        <taxon>Convolvulaceae</taxon>
        <taxon>Cuscuteae</taxon>
        <taxon>Cuscuta</taxon>
        <taxon>Cuscuta subgen. Grammica</taxon>
        <taxon>Cuscuta sect. Cleistogrammica</taxon>
    </lineage>
</organism>
<dbReference type="AlphaFoldDB" id="A0A484LX13"/>
<name>A0A484LX13_9ASTE</name>
<gene>
    <name evidence="1" type="ORF">CCAM_LOCUS22565</name>
</gene>
<protein>
    <submittedName>
        <fullName evidence="1">Uncharacterized protein</fullName>
    </submittedName>
</protein>
<evidence type="ECO:0000313" key="1">
    <source>
        <dbReference type="EMBL" id="VFQ80789.1"/>
    </source>
</evidence>
<sequence>MGVAGDFWSSRELWAAVDEVAKAAEVRKKYEEFINDVPSFNIRMTQILQEEGGGVSKMESMREMQKRNEVNEEVKQVNITPAGPDNTPSMVVTTLEFGSIKVTVEERRIEEDVGLKRKIDDMFMIEGEMEEGADAFKVVCDELEYGWSLTNPCDVDMGNRVDILYSSSAGVKKIDKYDKMPNVVVSQALKRWDCGLKKGDEKAVNALQTKYCVAIVELDVNEVKDRIRHLNFQFRIVLRFGFREQPLNESMLAYTITDLKEIGDHRCGIFENRGCITRTNLQGGGIQNYGIHPGKELRVSVTKLDFIGIDMKVQFLRSQGCSCFQLKVKNLKLQLQTQSRLLNQRKVRLNTSQYRDLLLYG</sequence>
<proteinExistence type="predicted"/>
<keyword evidence="2" id="KW-1185">Reference proteome</keyword>